<feature type="compositionally biased region" description="Basic and acidic residues" evidence="1">
    <location>
        <begin position="627"/>
        <end position="650"/>
    </location>
</feature>
<dbReference type="AlphaFoldDB" id="A0AAN9Y772"/>
<feature type="region of interest" description="Disordered" evidence="1">
    <location>
        <begin position="518"/>
        <end position="561"/>
    </location>
</feature>
<sequence length="990" mass="112630">MVSVEFSSNVTFMPVSSTIYCQRIYGSPCISHCSLIASLLCAPLSLLKYLEDVITSVLSVLQVSSNSYTMKESKKREHSSTKKKKHGSSPLSLDSWNQANLEEGDQSLETLEMKRHMIRMQLLREKKSHSRHLSAKRKKKRLSEDTASSDSDSSLSESSFSSASSSSVNKYKSKKSSSSSEDEKKKFLRSSLPKKKHSKDVKSSRSSHDYKTDKKITIRRKTSPINDKSSSRGRARKSPSLDKRDLYSRLDTGRWHEKAKEFEKERSRGEREVSRSRGEREVSRSRGEREVSRSRGRTDRNRSISPRRDSRHTSRAKDDRPHQKKAAPRTVSSTSATGRRKDSPEPARTRITYDSGGRRAAVVARKLSPRDERAARHDDRRLDLKATRRNDARSGDSRDANSRITRDVRDRKEPPPKPLDKGRERPLHRDVVDHSRADRDRSKANDDRVKERADKRLAHDRLESERNVRSSARDLGDDKFRRNERNAVADVGRLGNNRHPGVGTGESVFDRMRNRYNDRRNAENQRLGRERAPVDVRKERPEVRPSEMNGAGGGDRLAPRDRRLNAVVTPVPQLPALMSLRSGISLPERRTPPPLIPRERKEPERNAVGRSPPNFDHKFSSPLPARRSRDLDHRTSVKRRSSVEHDDPAWARKKGLNKLRSRSRSSEKRKRRRSSQEEWRVIDMTSPVLDGEFSDENIGTSENLSNKLKRSVANKLNLKVEDANNIDKDKSNLNDELSDISDEDFSDVNGTNALRIKRESIVKNDRVIVKTEENCANAEQKATSDREDFDFEKTSSQAESKPLVVANNVDDVLMKSEKLTEEEENERAVDIDKAGGENFDSEEETVSRVSDALGVDWADLVEESKRKAACGELSASSVRRRWNTAIVFARVGVSEKYAGEDVFSSLQIDLEKEVASDDPNSEDSKFKISHKMPALHTCLKAKAVRRQTLFEPYKTAISARKDIAIRRRLCGLPVKNLPSQQMIGICHWIV</sequence>
<feature type="region of interest" description="Disordered" evidence="1">
    <location>
        <begin position="70"/>
        <end position="96"/>
    </location>
</feature>
<feature type="compositionally biased region" description="Basic and acidic residues" evidence="1">
    <location>
        <begin position="587"/>
        <end position="607"/>
    </location>
</feature>
<dbReference type="InterPro" id="IPR040427">
    <property type="entry name" value="Flacc"/>
</dbReference>
<feature type="compositionally biased region" description="Basic residues" evidence="1">
    <location>
        <begin position="126"/>
        <end position="141"/>
    </location>
</feature>
<gene>
    <name evidence="2" type="ORF">V9T40_014934</name>
</gene>
<comment type="caution">
    <text evidence="2">The sequence shown here is derived from an EMBL/GenBank/DDBJ whole genome shotgun (WGS) entry which is preliminary data.</text>
</comment>
<dbReference type="GO" id="GO:0036396">
    <property type="term" value="C:RNA N6-methyladenosine methyltransferase complex"/>
    <property type="evidence" value="ECO:0007669"/>
    <property type="project" value="InterPro"/>
</dbReference>
<feature type="compositionally biased region" description="Basic and acidic residues" evidence="1">
    <location>
        <begin position="368"/>
        <end position="481"/>
    </location>
</feature>
<evidence type="ECO:0000256" key="1">
    <source>
        <dbReference type="SAM" id="MobiDB-lite"/>
    </source>
</evidence>
<keyword evidence="3" id="KW-1185">Reference proteome</keyword>
<evidence type="ECO:0000313" key="2">
    <source>
        <dbReference type="EMBL" id="KAK7597978.1"/>
    </source>
</evidence>
<evidence type="ECO:0000313" key="3">
    <source>
        <dbReference type="Proteomes" id="UP001367676"/>
    </source>
</evidence>
<dbReference type="PANTHER" id="PTHR38563">
    <property type="entry name" value="FL(2)D-ASSOCIATED COMPLEX COMPONENT"/>
    <property type="match status" value="1"/>
</dbReference>
<feature type="compositionally biased region" description="Basic and acidic residues" evidence="1">
    <location>
        <begin position="239"/>
        <end position="321"/>
    </location>
</feature>
<feature type="region of interest" description="Disordered" evidence="1">
    <location>
        <begin position="777"/>
        <end position="796"/>
    </location>
</feature>
<feature type="region of interest" description="Disordered" evidence="1">
    <location>
        <begin position="122"/>
        <end position="481"/>
    </location>
</feature>
<protein>
    <submittedName>
        <fullName evidence="2">Uncharacterized protein</fullName>
    </submittedName>
</protein>
<dbReference type="Proteomes" id="UP001367676">
    <property type="component" value="Unassembled WGS sequence"/>
</dbReference>
<dbReference type="EMBL" id="JBBCAQ010000016">
    <property type="protein sequence ID" value="KAK7597978.1"/>
    <property type="molecule type" value="Genomic_DNA"/>
</dbReference>
<proteinExistence type="predicted"/>
<feature type="compositionally biased region" description="Basic residues" evidence="1">
    <location>
        <begin position="186"/>
        <end position="199"/>
    </location>
</feature>
<feature type="compositionally biased region" description="Low complexity" evidence="1">
    <location>
        <begin position="145"/>
        <end position="170"/>
    </location>
</feature>
<feature type="compositionally biased region" description="Basic residues" evidence="1">
    <location>
        <begin position="651"/>
        <end position="673"/>
    </location>
</feature>
<name>A0AAN9Y772_9HEMI</name>
<reference evidence="2 3" key="1">
    <citation type="submission" date="2024-03" db="EMBL/GenBank/DDBJ databases">
        <title>Adaptation during the transition from Ophiocordyceps entomopathogen to insect associate is accompanied by gene loss and intensified selection.</title>
        <authorList>
            <person name="Ward C.M."/>
            <person name="Onetto C.A."/>
            <person name="Borneman A.R."/>
        </authorList>
    </citation>
    <scope>NUCLEOTIDE SEQUENCE [LARGE SCALE GENOMIC DNA]</scope>
    <source>
        <strain evidence="2">AWRI1</strain>
        <tissue evidence="2">Single Adult Female</tissue>
    </source>
</reference>
<feature type="compositionally biased region" description="Basic and acidic residues" evidence="1">
    <location>
        <begin position="71"/>
        <end position="80"/>
    </location>
</feature>
<feature type="compositionally biased region" description="Basic and acidic residues" evidence="1">
    <location>
        <begin position="339"/>
        <end position="348"/>
    </location>
</feature>
<dbReference type="PANTHER" id="PTHR38563:SF1">
    <property type="entry name" value="FL(2)D-ASSOCIATED COMPLEX COMPONENT"/>
    <property type="match status" value="1"/>
</dbReference>
<accession>A0AAN9Y772</accession>
<feature type="compositionally biased region" description="Basic and acidic residues" evidence="1">
    <location>
        <begin position="200"/>
        <end position="216"/>
    </location>
</feature>
<feature type="compositionally biased region" description="Basic and acidic residues" evidence="1">
    <location>
        <begin position="518"/>
        <end position="545"/>
    </location>
</feature>
<feature type="region of interest" description="Disordered" evidence="1">
    <location>
        <begin position="582"/>
        <end position="678"/>
    </location>
</feature>
<organism evidence="2 3">
    <name type="scientific">Parthenolecanium corni</name>
    <dbReference type="NCBI Taxonomy" id="536013"/>
    <lineage>
        <taxon>Eukaryota</taxon>
        <taxon>Metazoa</taxon>
        <taxon>Ecdysozoa</taxon>
        <taxon>Arthropoda</taxon>
        <taxon>Hexapoda</taxon>
        <taxon>Insecta</taxon>
        <taxon>Pterygota</taxon>
        <taxon>Neoptera</taxon>
        <taxon>Paraneoptera</taxon>
        <taxon>Hemiptera</taxon>
        <taxon>Sternorrhyncha</taxon>
        <taxon>Coccoidea</taxon>
        <taxon>Coccidae</taxon>
        <taxon>Parthenolecanium</taxon>
    </lineage>
</organism>
<dbReference type="GO" id="GO:0016556">
    <property type="term" value="P:mRNA modification"/>
    <property type="evidence" value="ECO:0007669"/>
    <property type="project" value="InterPro"/>
</dbReference>